<evidence type="ECO:0000313" key="2">
    <source>
        <dbReference type="Proteomes" id="UP000008063"/>
    </source>
</evidence>
<evidence type="ECO:0000313" key="1">
    <source>
        <dbReference type="EMBL" id="EGN96787.1"/>
    </source>
</evidence>
<dbReference type="InParanoid" id="F8Q3T1"/>
<keyword evidence="2" id="KW-1185">Reference proteome</keyword>
<proteinExistence type="predicted"/>
<name>F8Q3T1_SERL3</name>
<dbReference type="AlphaFoldDB" id="F8Q3T1"/>
<dbReference type="Proteomes" id="UP000008063">
    <property type="component" value="Unassembled WGS sequence"/>
</dbReference>
<reference evidence="2" key="1">
    <citation type="journal article" date="2011" name="Science">
        <title>The plant cell wall-decomposing machinery underlies the functional diversity of forest fungi.</title>
        <authorList>
            <person name="Eastwood D.C."/>
            <person name="Floudas D."/>
            <person name="Binder M."/>
            <person name="Majcherczyk A."/>
            <person name="Schneider P."/>
            <person name="Aerts A."/>
            <person name="Asiegbu F.O."/>
            <person name="Baker S.E."/>
            <person name="Barry K."/>
            <person name="Bendiksby M."/>
            <person name="Blumentritt M."/>
            <person name="Coutinho P.M."/>
            <person name="Cullen D."/>
            <person name="de Vries R.P."/>
            <person name="Gathman A."/>
            <person name="Goodell B."/>
            <person name="Henrissat B."/>
            <person name="Ihrmark K."/>
            <person name="Kauserud H."/>
            <person name="Kohler A."/>
            <person name="LaButti K."/>
            <person name="Lapidus A."/>
            <person name="Lavin J.L."/>
            <person name="Lee Y.-H."/>
            <person name="Lindquist E."/>
            <person name="Lilly W."/>
            <person name="Lucas S."/>
            <person name="Morin E."/>
            <person name="Murat C."/>
            <person name="Oguiza J.A."/>
            <person name="Park J."/>
            <person name="Pisabarro A.G."/>
            <person name="Riley R."/>
            <person name="Rosling A."/>
            <person name="Salamov A."/>
            <person name="Schmidt O."/>
            <person name="Schmutz J."/>
            <person name="Skrede I."/>
            <person name="Stenlid J."/>
            <person name="Wiebenga A."/>
            <person name="Xie X."/>
            <person name="Kuees U."/>
            <person name="Hibbett D.S."/>
            <person name="Hoffmeister D."/>
            <person name="Hoegberg N."/>
            <person name="Martin F."/>
            <person name="Grigoriev I.V."/>
            <person name="Watkinson S.C."/>
        </authorList>
    </citation>
    <scope>NUCLEOTIDE SEQUENCE [LARGE SCALE GENOMIC DNA]</scope>
    <source>
        <strain evidence="2">strain S7.3</strain>
    </source>
</reference>
<dbReference type="EMBL" id="GL945483">
    <property type="protein sequence ID" value="EGN96787.1"/>
    <property type="molecule type" value="Genomic_DNA"/>
</dbReference>
<organism evidence="2">
    <name type="scientific">Serpula lacrymans var. lacrymans (strain S7.3)</name>
    <name type="common">Dry rot fungus</name>
    <dbReference type="NCBI Taxonomy" id="936435"/>
    <lineage>
        <taxon>Eukaryota</taxon>
        <taxon>Fungi</taxon>
        <taxon>Dikarya</taxon>
        <taxon>Basidiomycota</taxon>
        <taxon>Agaricomycotina</taxon>
        <taxon>Agaricomycetes</taxon>
        <taxon>Agaricomycetidae</taxon>
        <taxon>Boletales</taxon>
        <taxon>Coniophorineae</taxon>
        <taxon>Serpulaceae</taxon>
        <taxon>Serpula</taxon>
    </lineage>
</organism>
<accession>F8Q3T1</accession>
<sequence length="73" mass="8606">MTQVEVDFRPQNLKILGNRARFPHPLLRDNVTWTMAFRVHCLQNQIARRDATETNQLDVHCNDHFPCFSQLLS</sequence>
<dbReference type="HOGENOM" id="CLU_2706340_0_0_1"/>
<protein>
    <submittedName>
        <fullName evidence="1">Uncharacterized protein</fullName>
    </submittedName>
</protein>
<gene>
    <name evidence="1" type="ORF">SERLA73DRAFT_140536</name>
</gene>